<dbReference type="CDD" id="cd04242">
    <property type="entry name" value="AAK_G5K_ProB"/>
    <property type="match status" value="1"/>
</dbReference>
<dbReference type="Gene3D" id="3.40.1160.10">
    <property type="entry name" value="Acetylglutamate kinase-like"/>
    <property type="match status" value="1"/>
</dbReference>
<keyword evidence="3 8" id="KW-0641">Proline biosynthesis</keyword>
<comment type="pathway">
    <text evidence="8">Amino-acid biosynthesis; L-proline biosynthesis; L-glutamate 5-semialdehyde from L-glutamate: step 1/2.</text>
</comment>
<dbReference type="InterPro" id="IPR005715">
    <property type="entry name" value="Glu_5kinase/COase_Synthase"/>
</dbReference>
<comment type="caution">
    <text evidence="10">The sequence shown here is derived from an EMBL/GenBank/DDBJ whole genome shotgun (WGS) entry which is preliminary data.</text>
</comment>
<keyword evidence="4 8" id="KW-0808">Transferase</keyword>
<sequence>MATFNWQRAVIKVGSALISPDGKQCSARYLLAIARFITASREQGKEVVLVSSGSVAAGRAEINIHHPPSIAEKQAMAAIGQSKMMANWSRFFDFPCAQLLLTYDDLHNRTRYVNIKNTLRELLNHAALPIINENDTVAINELKVGDNDNLAAYAALVAQADTLIICSDVDGLFDQDPRLNPQAKRLDVIEEIDEEIFALAGGAGTKMGTGGMQTKLQAAQKCTQSGIQTLIVNGQKGDVFDQLLEGKINGTLFKPVASRDNARSQWLKHTLKSNGKVSIDSGARNAILNKGASLLPSGVVEVSGHFNSGDAVTIEYQNTPLAKGLALYGLTDLNAIKGLRSSEIAGVLGYTFGEAVVHRDDMVLL</sequence>
<feature type="domain" description="PUA" evidence="9">
    <location>
        <begin position="275"/>
        <end position="357"/>
    </location>
</feature>
<dbReference type="InterPro" id="IPR011529">
    <property type="entry name" value="Glu_5kinase"/>
</dbReference>
<dbReference type="RefSeq" id="WP_343857781.1">
    <property type="nucleotide sequence ID" value="NZ_BAAAFD010000002.1"/>
</dbReference>
<dbReference type="InterPro" id="IPR019797">
    <property type="entry name" value="Glutamate_5-kinase_CS"/>
</dbReference>
<evidence type="ECO:0000256" key="5">
    <source>
        <dbReference type="ARBA" id="ARBA00022741"/>
    </source>
</evidence>
<keyword evidence="6 8" id="KW-0418">Kinase</keyword>
<dbReference type="PANTHER" id="PTHR43654">
    <property type="entry name" value="GLUTAMATE 5-KINASE"/>
    <property type="match status" value="1"/>
</dbReference>
<evidence type="ECO:0000256" key="7">
    <source>
        <dbReference type="ARBA" id="ARBA00022840"/>
    </source>
</evidence>
<comment type="subcellular location">
    <subcellularLocation>
        <location evidence="8">Cytoplasm</location>
    </subcellularLocation>
</comment>
<dbReference type="EC" id="2.7.2.11" evidence="8"/>
<evidence type="ECO:0000313" key="11">
    <source>
        <dbReference type="Proteomes" id="UP001500359"/>
    </source>
</evidence>
<evidence type="ECO:0000256" key="8">
    <source>
        <dbReference type="HAMAP-Rule" id="MF_00456"/>
    </source>
</evidence>
<feature type="binding site" evidence="8">
    <location>
        <position position="147"/>
    </location>
    <ligand>
        <name>substrate</name>
    </ligand>
</feature>
<dbReference type="Proteomes" id="UP001500359">
    <property type="component" value="Unassembled WGS sequence"/>
</dbReference>
<reference evidence="11" key="1">
    <citation type="journal article" date="2019" name="Int. J. Syst. Evol. Microbiol.">
        <title>The Global Catalogue of Microorganisms (GCM) 10K type strain sequencing project: providing services to taxonomists for standard genome sequencing and annotation.</title>
        <authorList>
            <consortium name="The Broad Institute Genomics Platform"/>
            <consortium name="The Broad Institute Genome Sequencing Center for Infectious Disease"/>
            <person name="Wu L."/>
            <person name="Ma J."/>
        </authorList>
    </citation>
    <scope>NUCLEOTIDE SEQUENCE [LARGE SCALE GENOMIC DNA]</scope>
    <source>
        <strain evidence="11">JCM 15896</strain>
    </source>
</reference>
<feature type="binding site" evidence="8">
    <location>
        <position position="12"/>
    </location>
    <ligand>
        <name>ATP</name>
        <dbReference type="ChEBI" id="CHEBI:30616"/>
    </ligand>
</feature>
<dbReference type="CDD" id="cd21157">
    <property type="entry name" value="PUA_G5K"/>
    <property type="match status" value="1"/>
</dbReference>
<dbReference type="InterPro" id="IPR015947">
    <property type="entry name" value="PUA-like_sf"/>
</dbReference>
<name>A0ABP3WQC8_9ALTE</name>
<evidence type="ECO:0000256" key="6">
    <source>
        <dbReference type="ARBA" id="ARBA00022777"/>
    </source>
</evidence>
<evidence type="ECO:0000256" key="4">
    <source>
        <dbReference type="ARBA" id="ARBA00022679"/>
    </source>
</evidence>
<dbReference type="PIRSF" id="PIRSF000729">
    <property type="entry name" value="GK"/>
    <property type="match status" value="1"/>
</dbReference>
<accession>A0ABP3WQC8</accession>
<dbReference type="InterPro" id="IPR002478">
    <property type="entry name" value="PUA"/>
</dbReference>
<dbReference type="PROSITE" id="PS50890">
    <property type="entry name" value="PUA"/>
    <property type="match status" value="1"/>
</dbReference>
<dbReference type="PRINTS" id="PR00474">
    <property type="entry name" value="GLU5KINASE"/>
</dbReference>
<feature type="binding site" evidence="8">
    <location>
        <position position="52"/>
    </location>
    <ligand>
        <name>substrate</name>
    </ligand>
</feature>
<dbReference type="NCBIfam" id="TIGR01027">
    <property type="entry name" value="proB"/>
    <property type="match status" value="1"/>
</dbReference>
<dbReference type="SUPFAM" id="SSF88697">
    <property type="entry name" value="PUA domain-like"/>
    <property type="match status" value="1"/>
</dbReference>
<dbReference type="SUPFAM" id="SSF53633">
    <property type="entry name" value="Carbamate kinase-like"/>
    <property type="match status" value="1"/>
</dbReference>
<feature type="binding site" evidence="8">
    <location>
        <begin position="167"/>
        <end position="168"/>
    </location>
    <ligand>
        <name>ATP</name>
        <dbReference type="ChEBI" id="CHEBI:30616"/>
    </ligand>
</feature>
<dbReference type="PANTHER" id="PTHR43654:SF1">
    <property type="entry name" value="ISOPENTENYL PHOSPHATE KINASE"/>
    <property type="match status" value="1"/>
</dbReference>
<gene>
    <name evidence="10" type="primary">proB_2</name>
    <name evidence="8" type="synonym">proB</name>
    <name evidence="10" type="ORF">GCM10009114_13060</name>
</gene>
<evidence type="ECO:0000256" key="3">
    <source>
        <dbReference type="ARBA" id="ARBA00022650"/>
    </source>
</evidence>
<dbReference type="HAMAP" id="MF_00456">
    <property type="entry name" value="ProB"/>
    <property type="match status" value="1"/>
</dbReference>
<protein>
    <recommendedName>
        <fullName evidence="8">Glutamate 5-kinase</fullName>
        <ecNumber evidence="8">2.7.2.11</ecNumber>
    </recommendedName>
    <alternativeName>
        <fullName evidence="8">Gamma-glutamyl kinase</fullName>
        <shortName evidence="8">GK</shortName>
    </alternativeName>
</protein>
<comment type="catalytic activity">
    <reaction evidence="8">
        <text>L-glutamate + ATP = L-glutamyl 5-phosphate + ADP</text>
        <dbReference type="Rhea" id="RHEA:14877"/>
        <dbReference type="ChEBI" id="CHEBI:29985"/>
        <dbReference type="ChEBI" id="CHEBI:30616"/>
        <dbReference type="ChEBI" id="CHEBI:58274"/>
        <dbReference type="ChEBI" id="CHEBI:456216"/>
        <dbReference type="EC" id="2.7.2.11"/>
    </reaction>
</comment>
<organism evidence="10 11">
    <name type="scientific">Aliiglaciecola litoralis</name>
    <dbReference type="NCBI Taxonomy" id="582857"/>
    <lineage>
        <taxon>Bacteria</taxon>
        <taxon>Pseudomonadati</taxon>
        <taxon>Pseudomonadota</taxon>
        <taxon>Gammaproteobacteria</taxon>
        <taxon>Alteromonadales</taxon>
        <taxon>Alteromonadaceae</taxon>
        <taxon>Aliiglaciecola</taxon>
    </lineage>
</organism>
<evidence type="ECO:0000259" key="9">
    <source>
        <dbReference type="SMART" id="SM00359"/>
    </source>
</evidence>
<proteinExistence type="inferred from homology"/>
<dbReference type="InterPro" id="IPR036974">
    <property type="entry name" value="PUA_sf"/>
</dbReference>
<feature type="binding site" evidence="8">
    <location>
        <position position="135"/>
    </location>
    <ligand>
        <name>substrate</name>
    </ligand>
</feature>
<comment type="function">
    <text evidence="8">Catalyzes the transfer of a phosphate group to glutamate to form L-glutamate 5-phosphate.</text>
</comment>
<keyword evidence="5 8" id="KW-0547">Nucleotide-binding</keyword>
<dbReference type="Pfam" id="PF01472">
    <property type="entry name" value="PUA"/>
    <property type="match status" value="1"/>
</dbReference>
<dbReference type="InterPro" id="IPR036393">
    <property type="entry name" value="AceGlu_kinase-like_sf"/>
</dbReference>
<dbReference type="InterPro" id="IPR001057">
    <property type="entry name" value="Glu/AcGlu_kinase"/>
</dbReference>
<dbReference type="InterPro" id="IPR001048">
    <property type="entry name" value="Asp/Glu/Uridylate_kinase"/>
</dbReference>
<keyword evidence="2 8" id="KW-0028">Amino-acid biosynthesis</keyword>
<feature type="binding site" evidence="8">
    <location>
        <begin position="209"/>
        <end position="215"/>
    </location>
    <ligand>
        <name>ATP</name>
        <dbReference type="ChEBI" id="CHEBI:30616"/>
    </ligand>
</feature>
<keyword evidence="11" id="KW-1185">Reference proteome</keyword>
<dbReference type="Gene3D" id="2.30.130.10">
    <property type="entry name" value="PUA domain"/>
    <property type="match status" value="1"/>
</dbReference>
<dbReference type="InterPro" id="IPR041739">
    <property type="entry name" value="G5K_ProB"/>
</dbReference>
<evidence type="ECO:0000256" key="1">
    <source>
        <dbReference type="ARBA" id="ARBA00022490"/>
    </source>
</evidence>
<keyword evidence="7 8" id="KW-0067">ATP-binding</keyword>
<dbReference type="SMART" id="SM00359">
    <property type="entry name" value="PUA"/>
    <property type="match status" value="1"/>
</dbReference>
<dbReference type="EMBL" id="BAAAFD010000002">
    <property type="protein sequence ID" value="GAA0855041.1"/>
    <property type="molecule type" value="Genomic_DNA"/>
</dbReference>
<keyword evidence="1 8" id="KW-0963">Cytoplasm</keyword>
<dbReference type="PROSITE" id="PS00902">
    <property type="entry name" value="GLUTAMATE_5_KINASE"/>
    <property type="match status" value="1"/>
</dbReference>
<dbReference type="Pfam" id="PF00696">
    <property type="entry name" value="AA_kinase"/>
    <property type="match status" value="1"/>
</dbReference>
<comment type="similarity">
    <text evidence="8">Belongs to the glutamate 5-kinase family.</text>
</comment>
<evidence type="ECO:0000256" key="2">
    <source>
        <dbReference type="ARBA" id="ARBA00022605"/>
    </source>
</evidence>
<evidence type="ECO:0000313" key="10">
    <source>
        <dbReference type="EMBL" id="GAA0855041.1"/>
    </source>
</evidence>